<sequence>MKFINESKGHTGTKFWCLLFLSNVLLYTAPTSSLICPLITSSLSCTIFGNFILNRGPQTMAFFAQFILHYRLDITCFLDRI</sequence>
<name>G9XU56_DESHA</name>
<dbReference type="EMBL" id="AFZX01000117">
    <property type="protein sequence ID" value="EHL04839.1"/>
    <property type="molecule type" value="Genomic_DNA"/>
</dbReference>
<reference evidence="1 2" key="1">
    <citation type="submission" date="2011-08" db="EMBL/GenBank/DDBJ databases">
        <authorList>
            <person name="Weinstock G."/>
            <person name="Sodergren E."/>
            <person name="Clifton S."/>
            <person name="Fulton L."/>
            <person name="Fulton B."/>
            <person name="Courtney L."/>
            <person name="Fronick C."/>
            <person name="Harrison M."/>
            <person name="Strong C."/>
            <person name="Farmer C."/>
            <person name="Delahaunty K."/>
            <person name="Markovic C."/>
            <person name="Hall O."/>
            <person name="Minx P."/>
            <person name="Tomlinson C."/>
            <person name="Mitreva M."/>
            <person name="Hou S."/>
            <person name="Chen J."/>
            <person name="Wollam A."/>
            <person name="Pepin K.H."/>
            <person name="Johnson M."/>
            <person name="Bhonagiri V."/>
            <person name="Zhang X."/>
            <person name="Suruliraj S."/>
            <person name="Warren W."/>
            <person name="Chinwalla A."/>
            <person name="Mardis E.R."/>
            <person name="Wilson R.K."/>
        </authorList>
    </citation>
    <scope>NUCLEOTIDE SEQUENCE [LARGE SCALE GENOMIC DNA]</scope>
    <source>
        <strain evidence="1 2">DP7</strain>
    </source>
</reference>
<protein>
    <submittedName>
        <fullName evidence="1">Uncharacterized protein</fullName>
    </submittedName>
</protein>
<gene>
    <name evidence="1" type="ORF">HMPREF0322_04514</name>
</gene>
<evidence type="ECO:0000313" key="2">
    <source>
        <dbReference type="Proteomes" id="UP000004416"/>
    </source>
</evidence>
<proteinExistence type="predicted"/>
<dbReference type="HOGENOM" id="CLU_2568256_0_0_9"/>
<dbReference type="Proteomes" id="UP000004416">
    <property type="component" value="Unassembled WGS sequence"/>
</dbReference>
<organism evidence="1 2">
    <name type="scientific">Desulfitobacterium hafniense DP7</name>
    <dbReference type="NCBI Taxonomy" id="537010"/>
    <lineage>
        <taxon>Bacteria</taxon>
        <taxon>Bacillati</taxon>
        <taxon>Bacillota</taxon>
        <taxon>Clostridia</taxon>
        <taxon>Eubacteriales</taxon>
        <taxon>Desulfitobacteriaceae</taxon>
        <taxon>Desulfitobacterium</taxon>
    </lineage>
</organism>
<evidence type="ECO:0000313" key="1">
    <source>
        <dbReference type="EMBL" id="EHL04839.1"/>
    </source>
</evidence>
<accession>G9XU56</accession>
<comment type="caution">
    <text evidence="1">The sequence shown here is derived from an EMBL/GenBank/DDBJ whole genome shotgun (WGS) entry which is preliminary data.</text>
</comment>
<dbReference type="AlphaFoldDB" id="G9XU56"/>